<keyword evidence="1" id="KW-0732">Signal</keyword>
<evidence type="ECO:0000313" key="3">
    <source>
        <dbReference type="Proteomes" id="UP000001449"/>
    </source>
</evidence>
<dbReference type="RefSeq" id="XP_002289459.1">
    <property type="nucleotide sequence ID" value="XM_002289423.1"/>
</dbReference>
<reference evidence="2 3" key="1">
    <citation type="journal article" date="2004" name="Science">
        <title>The genome of the diatom Thalassiosira pseudonana: ecology, evolution, and metabolism.</title>
        <authorList>
            <person name="Armbrust E.V."/>
            <person name="Berges J.A."/>
            <person name="Bowler C."/>
            <person name="Green B.R."/>
            <person name="Martinez D."/>
            <person name="Putnam N.H."/>
            <person name="Zhou S."/>
            <person name="Allen A.E."/>
            <person name="Apt K.E."/>
            <person name="Bechner M."/>
            <person name="Brzezinski M.A."/>
            <person name="Chaal B.K."/>
            <person name="Chiovitti A."/>
            <person name="Davis A.K."/>
            <person name="Demarest M.S."/>
            <person name="Detter J.C."/>
            <person name="Glavina T."/>
            <person name="Goodstein D."/>
            <person name="Hadi M.Z."/>
            <person name="Hellsten U."/>
            <person name="Hildebrand M."/>
            <person name="Jenkins B.D."/>
            <person name="Jurka J."/>
            <person name="Kapitonov V.V."/>
            <person name="Kroger N."/>
            <person name="Lau W.W."/>
            <person name="Lane T.W."/>
            <person name="Larimer F.W."/>
            <person name="Lippmeier J.C."/>
            <person name="Lucas S."/>
            <person name="Medina M."/>
            <person name="Montsant A."/>
            <person name="Obornik M."/>
            <person name="Parker M.S."/>
            <person name="Palenik B."/>
            <person name="Pazour G.J."/>
            <person name="Richardson P.M."/>
            <person name="Rynearson T.A."/>
            <person name="Saito M.A."/>
            <person name="Schwartz D.C."/>
            <person name="Thamatrakoln K."/>
            <person name="Valentin K."/>
            <person name="Vardi A."/>
            <person name="Wilkerson F.P."/>
            <person name="Rokhsar D.S."/>
        </authorList>
    </citation>
    <scope>NUCLEOTIDE SEQUENCE [LARGE SCALE GENOMIC DNA]</scope>
    <source>
        <strain evidence="2 3">CCMP1335</strain>
    </source>
</reference>
<evidence type="ECO:0000313" key="2">
    <source>
        <dbReference type="EMBL" id="EED92996.1"/>
    </source>
</evidence>
<dbReference type="Proteomes" id="UP000001449">
    <property type="component" value="Chromosome 4"/>
</dbReference>
<dbReference type="PANTHER" id="PTHR36018">
    <property type="entry name" value="OS09G0481800 PROTEIN"/>
    <property type="match status" value="1"/>
</dbReference>
<dbReference type="OMA" id="CRQEIGT"/>
<dbReference type="PANTHER" id="PTHR36018:SF1">
    <property type="entry name" value="OS09G0481800 PROTEIN"/>
    <property type="match status" value="1"/>
</dbReference>
<dbReference type="AlphaFoldDB" id="B8C039"/>
<dbReference type="Gene3D" id="3.30.300.130">
    <property type="entry name" value="Fe-S cluster assembly (FSCA)"/>
    <property type="match status" value="1"/>
</dbReference>
<dbReference type="KEGG" id="tps:THAPSDRAFT_4722"/>
<dbReference type="EMBL" id="CM000641">
    <property type="protein sequence ID" value="EED92996.1"/>
    <property type="molecule type" value="Genomic_DNA"/>
</dbReference>
<sequence>MLLLSAAVATMALSSNAFSINSHLIRHASTRPSLTTHQPISPTVPRHMSTWDDFSFDDDDELLDSGVDADFVAADENDDPEVKAAAGASLEAPEVDYDGPLIDVPQGSQLELSEETVQGVLAACRQEIGTMFGYQAENRGVGITGGVDFVELDGPTVVLHLKGRFWHQRPTVLNRVGAYLMARIPEIVDVTVQDEYELTDEANNASI</sequence>
<organism evidence="2 3">
    <name type="scientific">Thalassiosira pseudonana</name>
    <name type="common">Marine diatom</name>
    <name type="synonym">Cyclotella nana</name>
    <dbReference type="NCBI Taxonomy" id="35128"/>
    <lineage>
        <taxon>Eukaryota</taxon>
        <taxon>Sar</taxon>
        <taxon>Stramenopiles</taxon>
        <taxon>Ochrophyta</taxon>
        <taxon>Bacillariophyta</taxon>
        <taxon>Coscinodiscophyceae</taxon>
        <taxon>Thalassiosirophycidae</taxon>
        <taxon>Thalassiosirales</taxon>
        <taxon>Thalassiosiraceae</taxon>
        <taxon>Thalassiosira</taxon>
    </lineage>
</organism>
<name>B8C039_THAPS</name>
<proteinExistence type="predicted"/>
<gene>
    <name evidence="2" type="ORF">THAPSDRAFT_4722</name>
</gene>
<dbReference type="SUPFAM" id="SSF117916">
    <property type="entry name" value="Fe-S cluster assembly (FSCA) domain-like"/>
    <property type="match status" value="1"/>
</dbReference>
<accession>B8C039</accession>
<reference evidence="2 3" key="2">
    <citation type="journal article" date="2008" name="Nature">
        <title>The Phaeodactylum genome reveals the evolutionary history of diatom genomes.</title>
        <authorList>
            <person name="Bowler C."/>
            <person name="Allen A.E."/>
            <person name="Badger J.H."/>
            <person name="Grimwood J."/>
            <person name="Jabbari K."/>
            <person name="Kuo A."/>
            <person name="Maheswari U."/>
            <person name="Martens C."/>
            <person name="Maumus F."/>
            <person name="Otillar R.P."/>
            <person name="Rayko E."/>
            <person name="Salamov A."/>
            <person name="Vandepoele K."/>
            <person name="Beszteri B."/>
            <person name="Gruber A."/>
            <person name="Heijde M."/>
            <person name="Katinka M."/>
            <person name="Mock T."/>
            <person name="Valentin K."/>
            <person name="Verret F."/>
            <person name="Berges J.A."/>
            <person name="Brownlee C."/>
            <person name="Cadoret J.P."/>
            <person name="Chiovitti A."/>
            <person name="Choi C.J."/>
            <person name="Coesel S."/>
            <person name="De Martino A."/>
            <person name="Detter J.C."/>
            <person name="Durkin C."/>
            <person name="Falciatore A."/>
            <person name="Fournet J."/>
            <person name="Haruta M."/>
            <person name="Huysman M.J."/>
            <person name="Jenkins B.D."/>
            <person name="Jiroutova K."/>
            <person name="Jorgensen R.E."/>
            <person name="Joubert Y."/>
            <person name="Kaplan A."/>
            <person name="Kroger N."/>
            <person name="Kroth P.G."/>
            <person name="La Roche J."/>
            <person name="Lindquist E."/>
            <person name="Lommer M."/>
            <person name="Martin-Jezequel V."/>
            <person name="Lopez P.J."/>
            <person name="Lucas S."/>
            <person name="Mangogna M."/>
            <person name="McGinnis K."/>
            <person name="Medlin L.K."/>
            <person name="Montsant A."/>
            <person name="Oudot-Le Secq M.P."/>
            <person name="Napoli C."/>
            <person name="Obornik M."/>
            <person name="Parker M.S."/>
            <person name="Petit J.L."/>
            <person name="Porcel B.M."/>
            <person name="Poulsen N."/>
            <person name="Robison M."/>
            <person name="Rychlewski L."/>
            <person name="Rynearson T.A."/>
            <person name="Schmutz J."/>
            <person name="Shapiro H."/>
            <person name="Siaut M."/>
            <person name="Stanley M."/>
            <person name="Sussman M.R."/>
            <person name="Taylor A.R."/>
            <person name="Vardi A."/>
            <person name="von Dassow P."/>
            <person name="Vyverman W."/>
            <person name="Willis A."/>
            <person name="Wyrwicz L.S."/>
            <person name="Rokhsar D.S."/>
            <person name="Weissenbach J."/>
            <person name="Armbrust E.V."/>
            <person name="Green B.R."/>
            <person name="Van de Peer Y."/>
            <person name="Grigoriev I.V."/>
        </authorList>
    </citation>
    <scope>NUCLEOTIDE SEQUENCE [LARGE SCALE GENOMIC DNA]</scope>
    <source>
        <strain evidence="2 3">CCMP1335</strain>
    </source>
</reference>
<evidence type="ECO:0008006" key="4">
    <source>
        <dbReference type="Google" id="ProtNLM"/>
    </source>
</evidence>
<dbReference type="eggNOG" id="ENOG502S115">
    <property type="taxonomic scope" value="Eukaryota"/>
</dbReference>
<feature type="chain" id="PRO_5002866112" description="NIF system FeS cluster assembly NifU C-terminal domain-containing protein" evidence="1">
    <location>
        <begin position="18"/>
        <end position="207"/>
    </location>
</feature>
<dbReference type="PaxDb" id="35128-Thaps4722"/>
<protein>
    <recommendedName>
        <fullName evidence="4">NIF system FeS cluster assembly NifU C-terminal domain-containing protein</fullName>
    </recommendedName>
</protein>
<feature type="signal peptide" evidence="1">
    <location>
        <begin position="1"/>
        <end position="17"/>
    </location>
</feature>
<keyword evidence="3" id="KW-1185">Reference proteome</keyword>
<dbReference type="InParanoid" id="B8C039"/>
<evidence type="ECO:0000256" key="1">
    <source>
        <dbReference type="SAM" id="SignalP"/>
    </source>
</evidence>
<dbReference type="InterPro" id="IPR034904">
    <property type="entry name" value="FSCA_dom_sf"/>
</dbReference>
<dbReference type="GeneID" id="7451931"/>
<dbReference type="HOGENOM" id="CLU_115186_0_0_1"/>